<evidence type="ECO:0000259" key="6">
    <source>
        <dbReference type="PROSITE" id="PS51158"/>
    </source>
</evidence>
<feature type="region of interest" description="Disordered" evidence="5">
    <location>
        <begin position="1"/>
        <end position="56"/>
    </location>
</feature>
<feature type="domain" description="Alpha-type protein kinase" evidence="6">
    <location>
        <begin position="756"/>
        <end position="987"/>
    </location>
</feature>
<dbReference type="SMART" id="SM00811">
    <property type="entry name" value="Alpha_kinase"/>
    <property type="match status" value="1"/>
</dbReference>
<comment type="caution">
    <text evidence="7">The sequence shown here is derived from an EMBL/GenBank/DDBJ whole genome shotgun (WGS) entry which is preliminary data.</text>
</comment>
<evidence type="ECO:0000256" key="1">
    <source>
        <dbReference type="ARBA" id="ARBA00022527"/>
    </source>
</evidence>
<organism evidence="7 8">
    <name type="scientific">Paramecium primaurelia</name>
    <dbReference type="NCBI Taxonomy" id="5886"/>
    <lineage>
        <taxon>Eukaryota</taxon>
        <taxon>Sar</taxon>
        <taxon>Alveolata</taxon>
        <taxon>Ciliophora</taxon>
        <taxon>Intramacronucleata</taxon>
        <taxon>Oligohymenophorea</taxon>
        <taxon>Peniculida</taxon>
        <taxon>Parameciidae</taxon>
        <taxon>Paramecium</taxon>
    </lineage>
</organism>
<keyword evidence="8" id="KW-1185">Reference proteome</keyword>
<evidence type="ECO:0000256" key="3">
    <source>
        <dbReference type="ARBA" id="ARBA00022777"/>
    </source>
</evidence>
<dbReference type="GO" id="GO:0005524">
    <property type="term" value="F:ATP binding"/>
    <property type="evidence" value="ECO:0007669"/>
    <property type="project" value="InterPro"/>
</dbReference>
<dbReference type="GO" id="GO:0004674">
    <property type="term" value="F:protein serine/threonine kinase activity"/>
    <property type="evidence" value="ECO:0007669"/>
    <property type="project" value="UniProtKB-KW"/>
</dbReference>
<dbReference type="AlphaFoldDB" id="A0A8S1KAN1"/>
<keyword evidence="2" id="KW-0808">Transferase</keyword>
<evidence type="ECO:0000256" key="4">
    <source>
        <dbReference type="SAM" id="Coils"/>
    </source>
</evidence>
<dbReference type="OMA" id="TASMEPY"/>
<dbReference type="Pfam" id="PF02816">
    <property type="entry name" value="Alpha_kinase"/>
    <property type="match status" value="1"/>
</dbReference>
<name>A0A8S1KAN1_PARPR</name>
<gene>
    <name evidence="7" type="ORF">PPRIM_AZ9-3.1.T0120047</name>
</gene>
<protein>
    <recommendedName>
        <fullName evidence="6">Alpha-type protein kinase domain-containing protein</fullName>
    </recommendedName>
</protein>
<feature type="compositionally biased region" description="Low complexity" evidence="5">
    <location>
        <begin position="32"/>
        <end position="56"/>
    </location>
</feature>
<evidence type="ECO:0000313" key="7">
    <source>
        <dbReference type="EMBL" id="CAD8047738.1"/>
    </source>
</evidence>
<reference evidence="7" key="1">
    <citation type="submission" date="2021-01" db="EMBL/GenBank/DDBJ databases">
        <authorList>
            <consortium name="Genoscope - CEA"/>
            <person name="William W."/>
        </authorList>
    </citation>
    <scope>NUCLEOTIDE SEQUENCE</scope>
</reference>
<dbReference type="CDD" id="cd04515">
    <property type="entry name" value="Alpha_kinase"/>
    <property type="match status" value="1"/>
</dbReference>
<proteinExistence type="predicted"/>
<evidence type="ECO:0000313" key="8">
    <source>
        <dbReference type="Proteomes" id="UP000688137"/>
    </source>
</evidence>
<dbReference type="InterPro" id="IPR004166">
    <property type="entry name" value="a-kinase_dom"/>
</dbReference>
<keyword evidence="4" id="KW-0175">Coiled coil</keyword>
<dbReference type="EMBL" id="CAJJDM010000009">
    <property type="protein sequence ID" value="CAD8047738.1"/>
    <property type="molecule type" value="Genomic_DNA"/>
</dbReference>
<dbReference type="InterPro" id="IPR052969">
    <property type="entry name" value="Thr-specific_kinase-like"/>
</dbReference>
<evidence type="ECO:0000256" key="5">
    <source>
        <dbReference type="SAM" id="MobiDB-lite"/>
    </source>
</evidence>
<sequence>MFNNNQQPFQGQQQTPTSSKNSEIQPKQFPFSQQNQIQQGQSLNSNQQTALQQGQQITGNSKSLITPTSQNSQFQVQPPQQIYPNPQIQQVVQAPSNLNNQSNMSDQQIKQPLQIKSLVVPPMQFPNLQTNINQIPRLDFIQGQGNQNIEQIQKKQQLNELEKKFQNLSSQKDQFDQKINSLNQQKKKCQVYIQKLRDKIEEEEKKRNNLSLQLENEQKKLDSELQELQNEFDKIQVERNELQTQLGMEDQKINQLIQEFRDSKRNTNIDQNKQLQSKIEQLESENRKLKEELEVQQENQLNNQTKDNEIQKISEIIERKKKYLQQIQTEIQSVNDDIEQHESHIQQRDQNINQMSFDLKQEEKKLKNLVQQVDSMKEEIKLNDDRIRLKTEQIQQLEQKTLSALRNSALVQQISNLKKDVEHQGLIYDQEIKRKQGDLTNSKIMMGNNKKEQKQFEESQRLLRIRQGKELQMKFKDSFGQLEVCFLIDSTASMEPYKFQAQQCVKGSVKAIKDLTQRDANWSTVCYVDTDILQRLGGMYKQFGFTRDSDELENFIQSVQCIANRDLPEDVEGGMKQMLNNIPWQTKFKLVILICDCPCHGTKYHNYGRNGDYQPDSDITPTIENMIQQEIFFIGIIFTNETVKMYEEIRKIYQRNNKEEYFILSDLRQVPRDQQFQKLTEVLSFASQQATQTNVRTTRTNNQTNVIKQTKNQKDNSEDYSSVEALCKVNLQQGLNADNAIRETYKVFRLQMKEESFQAKMKMIQNIGIDDFQLIEENDWDCLRSKDAFAKGAMKAAFLMTKSKFMNSKNEFYVCKTPLNMQPYPNRESALKECVLHLVSQKWLKKFYKELDGVTEQIRKQIPQLSYSDILLLQDANNKYWLAERFFEGTFVKYNNNWGFVNRSTDDVNKIAQCFSYYTYFKSDYQYMICDIQGVNACLTDPAVCTKNNYKIDPTDTGEEGIGRNIVSFGAVKNMCTNILNALKIEL</sequence>
<dbReference type="PROSITE" id="PS51158">
    <property type="entry name" value="ALPHA_KINASE"/>
    <property type="match status" value="1"/>
</dbReference>
<evidence type="ECO:0000256" key="2">
    <source>
        <dbReference type="ARBA" id="ARBA00022679"/>
    </source>
</evidence>
<dbReference type="PANTHER" id="PTHR47763:SF1">
    <property type="entry name" value="DUF659 DOMAIN-CONTAINING PROTEIN"/>
    <property type="match status" value="1"/>
</dbReference>
<dbReference type="PANTHER" id="PTHR47763">
    <property type="entry name" value="ALPHA-PROTEIN KINASE VWKA"/>
    <property type="match status" value="1"/>
</dbReference>
<feature type="coiled-coil region" evidence="4">
    <location>
        <begin position="151"/>
        <end position="400"/>
    </location>
</feature>
<feature type="compositionally biased region" description="Low complexity" evidence="5">
    <location>
        <begin position="1"/>
        <end position="17"/>
    </location>
</feature>
<accession>A0A8S1KAN1</accession>
<keyword evidence="1" id="KW-0723">Serine/threonine-protein kinase</keyword>
<dbReference type="Proteomes" id="UP000688137">
    <property type="component" value="Unassembled WGS sequence"/>
</dbReference>
<dbReference type="GO" id="GO:0005737">
    <property type="term" value="C:cytoplasm"/>
    <property type="evidence" value="ECO:0007669"/>
    <property type="project" value="TreeGrafter"/>
</dbReference>
<keyword evidence="3" id="KW-0418">Kinase</keyword>